<proteinExistence type="predicted"/>
<keyword evidence="9" id="KW-1185">Reference proteome</keyword>
<protein>
    <recommendedName>
        <fullName evidence="2">histidine kinase</fullName>
        <ecNumber evidence="2">2.7.13.3</ecNumber>
    </recommendedName>
</protein>
<dbReference type="Gene3D" id="6.10.250.690">
    <property type="match status" value="1"/>
</dbReference>
<dbReference type="Pfam" id="PF02518">
    <property type="entry name" value="HATPase_c"/>
    <property type="match status" value="1"/>
</dbReference>
<dbReference type="InterPro" id="IPR003661">
    <property type="entry name" value="HisK_dim/P_dom"/>
</dbReference>
<dbReference type="InterPro" id="IPR036097">
    <property type="entry name" value="HisK_dim/P_sf"/>
</dbReference>
<dbReference type="CDD" id="cd19920">
    <property type="entry name" value="REC_PA4781-like"/>
    <property type="match status" value="1"/>
</dbReference>
<evidence type="ECO:0000256" key="1">
    <source>
        <dbReference type="ARBA" id="ARBA00000085"/>
    </source>
</evidence>
<organism evidence="8 9">
    <name type="scientific">Desulfonema limicola</name>
    <dbReference type="NCBI Taxonomy" id="45656"/>
    <lineage>
        <taxon>Bacteria</taxon>
        <taxon>Pseudomonadati</taxon>
        <taxon>Thermodesulfobacteriota</taxon>
        <taxon>Desulfobacteria</taxon>
        <taxon>Desulfobacterales</taxon>
        <taxon>Desulfococcaceae</taxon>
        <taxon>Desulfonema</taxon>
    </lineage>
</organism>
<feature type="domain" description="Histidine kinase" evidence="6">
    <location>
        <begin position="163"/>
        <end position="384"/>
    </location>
</feature>
<accession>A0A975GHX1</accession>
<keyword evidence="8" id="KW-0808">Transferase</keyword>
<dbReference type="EC" id="2.7.13.3" evidence="2"/>
<dbReference type="SMART" id="SM00388">
    <property type="entry name" value="HisKA"/>
    <property type="match status" value="1"/>
</dbReference>
<dbReference type="GO" id="GO:0000155">
    <property type="term" value="F:phosphorelay sensor kinase activity"/>
    <property type="evidence" value="ECO:0007669"/>
    <property type="project" value="InterPro"/>
</dbReference>
<gene>
    <name evidence="8" type="ORF">dnl_43660</name>
</gene>
<evidence type="ECO:0000256" key="4">
    <source>
        <dbReference type="PROSITE-ProRule" id="PRU00169"/>
    </source>
</evidence>
<evidence type="ECO:0000313" key="8">
    <source>
        <dbReference type="EMBL" id="QTA82005.1"/>
    </source>
</evidence>
<dbReference type="SUPFAM" id="SSF52172">
    <property type="entry name" value="CheY-like"/>
    <property type="match status" value="2"/>
</dbReference>
<dbReference type="SMART" id="SM00448">
    <property type="entry name" value="REC"/>
    <property type="match status" value="2"/>
</dbReference>
<dbReference type="Pfam" id="PF00512">
    <property type="entry name" value="HisKA"/>
    <property type="match status" value="1"/>
</dbReference>
<dbReference type="Proteomes" id="UP000663720">
    <property type="component" value="Chromosome"/>
</dbReference>
<dbReference type="InterPro" id="IPR011006">
    <property type="entry name" value="CheY-like_superfamily"/>
</dbReference>
<dbReference type="InterPro" id="IPR003594">
    <property type="entry name" value="HATPase_dom"/>
</dbReference>
<dbReference type="EMBL" id="CP061799">
    <property type="protein sequence ID" value="QTA82005.1"/>
    <property type="molecule type" value="Genomic_DNA"/>
</dbReference>
<dbReference type="CDD" id="cd00082">
    <property type="entry name" value="HisKA"/>
    <property type="match status" value="1"/>
</dbReference>
<dbReference type="Gene3D" id="3.30.565.10">
    <property type="entry name" value="Histidine kinase-like ATPase, C-terminal domain"/>
    <property type="match status" value="1"/>
</dbReference>
<feature type="coiled-coil region" evidence="5">
    <location>
        <begin position="128"/>
        <end position="159"/>
    </location>
</feature>
<keyword evidence="3 4" id="KW-0597">Phosphoprotein</keyword>
<dbReference type="InterPro" id="IPR004358">
    <property type="entry name" value="Sig_transdc_His_kin-like_C"/>
</dbReference>
<dbReference type="Pfam" id="PF00072">
    <property type="entry name" value="Response_reg"/>
    <property type="match status" value="2"/>
</dbReference>
<dbReference type="RefSeq" id="WP_207687975.1">
    <property type="nucleotide sequence ID" value="NZ_CP061799.1"/>
</dbReference>
<dbReference type="SMART" id="SM00387">
    <property type="entry name" value="HATPase_c"/>
    <property type="match status" value="1"/>
</dbReference>
<keyword evidence="8" id="KW-0418">Kinase</keyword>
<name>A0A975GHX1_9BACT</name>
<dbReference type="AlphaFoldDB" id="A0A975GHX1"/>
<dbReference type="PRINTS" id="PR00344">
    <property type="entry name" value="BCTRLSENSOR"/>
</dbReference>
<dbReference type="PANTHER" id="PTHR43547:SF2">
    <property type="entry name" value="HYBRID SIGNAL TRANSDUCTION HISTIDINE KINASE C"/>
    <property type="match status" value="1"/>
</dbReference>
<reference evidence="8" key="1">
    <citation type="journal article" date="2021" name="Microb. Physiol.">
        <title>Proteogenomic Insights into the Physiology of Marine, Sulfate-Reducing, Filamentous Desulfonema limicola and Desulfonema magnum.</title>
        <authorList>
            <person name="Schnaars V."/>
            <person name="Wohlbrand L."/>
            <person name="Scheve S."/>
            <person name="Hinrichs C."/>
            <person name="Reinhardt R."/>
            <person name="Rabus R."/>
        </authorList>
    </citation>
    <scope>NUCLEOTIDE SEQUENCE</scope>
    <source>
        <strain evidence="8">5ac10</strain>
    </source>
</reference>
<keyword evidence="5" id="KW-0175">Coiled coil</keyword>
<dbReference type="InterPro" id="IPR001789">
    <property type="entry name" value="Sig_transdc_resp-reg_receiver"/>
</dbReference>
<dbReference type="PANTHER" id="PTHR43547">
    <property type="entry name" value="TWO-COMPONENT HISTIDINE KINASE"/>
    <property type="match status" value="1"/>
</dbReference>
<evidence type="ECO:0000313" key="9">
    <source>
        <dbReference type="Proteomes" id="UP000663720"/>
    </source>
</evidence>
<evidence type="ECO:0000256" key="5">
    <source>
        <dbReference type="SAM" id="Coils"/>
    </source>
</evidence>
<evidence type="ECO:0000259" key="7">
    <source>
        <dbReference type="PROSITE" id="PS50110"/>
    </source>
</evidence>
<evidence type="ECO:0000256" key="2">
    <source>
        <dbReference type="ARBA" id="ARBA00012438"/>
    </source>
</evidence>
<dbReference type="Gene3D" id="1.10.287.130">
    <property type="match status" value="1"/>
</dbReference>
<dbReference type="PROSITE" id="PS50109">
    <property type="entry name" value="HIS_KIN"/>
    <property type="match status" value="1"/>
</dbReference>
<evidence type="ECO:0000256" key="3">
    <source>
        <dbReference type="ARBA" id="ARBA00022553"/>
    </source>
</evidence>
<dbReference type="SUPFAM" id="SSF55874">
    <property type="entry name" value="ATPase domain of HSP90 chaperone/DNA topoisomerase II/histidine kinase"/>
    <property type="match status" value="1"/>
</dbReference>
<sequence length="547" mass="61922">MALKNTNDVTILVVDDNPINLELLSDCLTEFGYTVLLKKDGEKALALLERRIPDIILLDILMPGIDGFETCKYIKSMDRAKDIPVIFMTALTDTSDKIKGFELGAVDYITKPFHQEEVLARVKTHITIQDLKKDLQSKNRELQRSLERERKIADDLRLNLSISLPHELRTPLNSILGFSSLLKDPLYIPKPDKIAEYGEAIHQGGLRLKRLVENSLLYANLKLLKYTPRTRMFDQYDVFVDTKPFITSVALLKAEDAQRQDDLVLSLTDSHMRVSPQNIKKIIIELLDNAFKFSNPGSQVEIKSIINGTLCILSITDQGRGMTKEQIANIGAYMQFDRDFHEQQGAGLGMIVTSLLTQLEGGVISIDSTPGRGTSVSIVFNCNNGAYETQDTKSIKWFDPDDKHGCKIKGYKTLNLLDREEFTIFVINNDKENFSTITQLLTPAGFMVIEAKDFTQALEKALINPPDLIFTCLTALENQGIDKFGQMKMFSGNEKIKLIVMSTNIMESSNQEHILFMCDDQIMKPAKKKDILDKLEQHLGLEWIYEQ</sequence>
<dbReference type="Gene3D" id="3.40.50.2300">
    <property type="match status" value="2"/>
</dbReference>
<dbReference type="InterPro" id="IPR005467">
    <property type="entry name" value="His_kinase_dom"/>
</dbReference>
<dbReference type="InterPro" id="IPR036890">
    <property type="entry name" value="HATPase_C_sf"/>
</dbReference>
<evidence type="ECO:0000259" key="6">
    <source>
        <dbReference type="PROSITE" id="PS50109"/>
    </source>
</evidence>
<comment type="caution">
    <text evidence="4">Lacks conserved residue(s) required for the propagation of feature annotation.</text>
</comment>
<feature type="domain" description="Response regulatory" evidence="7">
    <location>
        <begin position="10"/>
        <end position="126"/>
    </location>
</feature>
<feature type="modified residue" description="4-aspartylphosphate" evidence="4">
    <location>
        <position position="59"/>
    </location>
</feature>
<feature type="domain" description="Response regulatory" evidence="7">
    <location>
        <begin position="423"/>
        <end position="539"/>
    </location>
</feature>
<comment type="catalytic activity">
    <reaction evidence="1">
        <text>ATP + protein L-histidine = ADP + protein N-phospho-L-histidine.</text>
        <dbReference type="EC" id="2.7.13.3"/>
    </reaction>
</comment>
<dbReference type="PROSITE" id="PS50110">
    <property type="entry name" value="RESPONSE_REGULATORY"/>
    <property type="match status" value="2"/>
</dbReference>
<dbReference type="SUPFAM" id="SSF47384">
    <property type="entry name" value="Homodimeric domain of signal transducing histidine kinase"/>
    <property type="match status" value="1"/>
</dbReference>
<dbReference type="KEGG" id="dli:dnl_43660"/>